<evidence type="ECO:0000313" key="5">
    <source>
        <dbReference type="Proteomes" id="UP000027161"/>
    </source>
</evidence>
<dbReference type="PANTHER" id="PTHR45947:SF3">
    <property type="entry name" value="SULFOQUINOVOSYL TRANSFERASE SQD2"/>
    <property type="match status" value="1"/>
</dbReference>
<dbReference type="Gene3D" id="3.40.50.2000">
    <property type="entry name" value="Glycogen Phosphorylase B"/>
    <property type="match status" value="2"/>
</dbReference>
<dbReference type="PANTHER" id="PTHR45947">
    <property type="entry name" value="SULFOQUINOVOSYL TRANSFERASE SQD2"/>
    <property type="match status" value="1"/>
</dbReference>
<dbReference type="Proteomes" id="UP000027161">
    <property type="component" value="Unassembled WGS sequence"/>
</dbReference>
<feature type="domain" description="Glycosyl transferase family 1" evidence="2">
    <location>
        <begin position="229"/>
        <end position="392"/>
    </location>
</feature>
<feature type="transmembrane region" description="Helical" evidence="1">
    <location>
        <begin position="120"/>
        <end position="139"/>
    </location>
</feature>
<dbReference type="RefSeq" id="WP_008580465.1">
    <property type="nucleotide sequence ID" value="NZ_CP113531.1"/>
</dbReference>
<dbReference type="Pfam" id="PF13439">
    <property type="entry name" value="Glyco_transf_4"/>
    <property type="match status" value="1"/>
</dbReference>
<keyword evidence="1" id="KW-0472">Membrane</keyword>
<evidence type="ECO:0000313" key="4">
    <source>
        <dbReference type="EMBL" id="KDO03411.1"/>
    </source>
</evidence>
<name>A0A8E1C0E2_9RICK</name>
<accession>A0A8E1C0E2</accession>
<organism evidence="4 5">
    <name type="scientific">Rickettsia tamurae subsp. buchneri</name>
    <dbReference type="NCBI Taxonomy" id="1462938"/>
    <lineage>
        <taxon>Bacteria</taxon>
        <taxon>Pseudomonadati</taxon>
        <taxon>Pseudomonadota</taxon>
        <taxon>Alphaproteobacteria</taxon>
        <taxon>Rickettsiales</taxon>
        <taxon>Rickettsiaceae</taxon>
        <taxon>Rickettsieae</taxon>
        <taxon>Rickettsia</taxon>
        <taxon>spotted fever group</taxon>
    </lineage>
</organism>
<dbReference type="AlphaFoldDB" id="A0A8E1C0E2"/>
<dbReference type="InterPro" id="IPR028098">
    <property type="entry name" value="Glyco_trans_4-like_N"/>
</dbReference>
<gene>
    <name evidence="4" type="ORF">REISMN_01885</name>
</gene>
<dbReference type="InterPro" id="IPR001296">
    <property type="entry name" value="Glyco_trans_1"/>
</dbReference>
<evidence type="ECO:0000259" key="2">
    <source>
        <dbReference type="Pfam" id="PF00534"/>
    </source>
</evidence>
<dbReference type="Pfam" id="PF00534">
    <property type="entry name" value="Glycos_transf_1"/>
    <property type="match status" value="1"/>
</dbReference>
<feature type="domain" description="Glycosyltransferase subfamily 4-like N-terminal" evidence="3">
    <location>
        <begin position="32"/>
        <end position="216"/>
    </location>
</feature>
<keyword evidence="4" id="KW-0328">Glycosyltransferase</keyword>
<keyword evidence="4" id="KW-0808">Transferase</keyword>
<evidence type="ECO:0000256" key="1">
    <source>
        <dbReference type="SAM" id="Phobius"/>
    </source>
</evidence>
<dbReference type="SUPFAM" id="SSF53756">
    <property type="entry name" value="UDP-Glycosyltransferase/glycogen phosphorylase"/>
    <property type="match status" value="1"/>
</dbReference>
<proteinExistence type="predicted"/>
<dbReference type="EMBL" id="JFKF01000035">
    <property type="protein sequence ID" value="KDO03411.1"/>
    <property type="molecule type" value="Genomic_DNA"/>
</dbReference>
<evidence type="ECO:0000259" key="3">
    <source>
        <dbReference type="Pfam" id="PF13439"/>
    </source>
</evidence>
<keyword evidence="5" id="KW-1185">Reference proteome</keyword>
<keyword evidence="1" id="KW-0812">Transmembrane</keyword>
<dbReference type="GO" id="GO:0004373">
    <property type="term" value="F:alpha-1,4-glucan glucosyltransferase (UDP-glucose donor) activity"/>
    <property type="evidence" value="ECO:0007669"/>
    <property type="project" value="UniProtKB-EC"/>
</dbReference>
<dbReference type="InterPro" id="IPR050194">
    <property type="entry name" value="Glycosyltransferase_grp1"/>
</dbReference>
<keyword evidence="1" id="KW-1133">Transmembrane helix</keyword>
<sequence>MDTNRLSVIHLTPHFYWPHLETRGWPVKFDTMGGMQNQIFRQVNFLDKLKVQQLVITLKIPGTPKVYNISCNTKVIGKRISILPIKSRIRGMVDLNISWLLGTLVFMIKNKVTLKKKYKIIHCHCSGVGIPLIGGYLVARLLKLPLLTSIHCSAISTYKPMSYLDKYLHKLNIFIEKSVLRKTNHVIFLTKSSMEECAKYVPELKNKSSIISDSIDSQYFTELKAKYPKEDFIKQYNIPTNKPICIYVGRIAREKGWRDIVTLAKQLKEKFHFLMVGDGNEFDLMKEEVYENNLNSFFTFVGYIPQEKVPVAMSLAMVLILPSRHEEFGSVLLESMTMGLVSIAYNVGGVHNVITHKKDGLLASNLTEMKNFMEEIPNNKLLRENISKNAKKAVHQKFQLSLRGNEIYNIYKKISSEEVQND</sequence>
<comment type="caution">
    <text evidence="4">The sequence shown here is derived from an EMBL/GenBank/DDBJ whole genome shotgun (WGS) entry which is preliminary data.</text>
</comment>
<reference evidence="4 5" key="1">
    <citation type="submission" date="2014-02" db="EMBL/GenBank/DDBJ databases">
        <title>Draft genome sequence of Rickettsia buchneri sp. nov. ISO7T.</title>
        <authorList>
            <person name="Felsheim R.F."/>
            <person name="Kurtti T.J."/>
            <person name="Munderloh U.G."/>
        </authorList>
    </citation>
    <scope>NUCLEOTIDE SEQUENCE [LARGE SCALE GENOMIC DNA]</scope>
    <source>
        <strain evidence="4 5">ISO7</strain>
    </source>
</reference>
<protein>
    <submittedName>
        <fullName evidence="4">Glycogen synthase</fullName>
        <ecNumber evidence="4">2.4.1.11</ecNumber>
    </submittedName>
</protein>
<dbReference type="EC" id="2.4.1.11" evidence="4"/>